<evidence type="ECO:0000256" key="5">
    <source>
        <dbReference type="ARBA" id="ARBA00022989"/>
    </source>
</evidence>
<evidence type="ECO:0000256" key="3">
    <source>
        <dbReference type="ARBA" id="ARBA00022475"/>
    </source>
</evidence>
<keyword evidence="2" id="KW-0813">Transport</keyword>
<dbReference type="GO" id="GO:0005886">
    <property type="term" value="C:plasma membrane"/>
    <property type="evidence" value="ECO:0007669"/>
    <property type="project" value="UniProtKB-SubCell"/>
</dbReference>
<feature type="domain" description="Major facilitator superfamily (MFS) profile" evidence="8">
    <location>
        <begin position="9"/>
        <end position="414"/>
    </location>
</feature>
<feature type="transmembrane region" description="Helical" evidence="7">
    <location>
        <begin position="265"/>
        <end position="285"/>
    </location>
</feature>
<dbReference type="InterPro" id="IPR011701">
    <property type="entry name" value="MFS"/>
</dbReference>
<feature type="transmembrane region" description="Helical" evidence="7">
    <location>
        <begin position="102"/>
        <end position="123"/>
    </location>
</feature>
<evidence type="ECO:0000259" key="8">
    <source>
        <dbReference type="PROSITE" id="PS50850"/>
    </source>
</evidence>
<evidence type="ECO:0000256" key="7">
    <source>
        <dbReference type="SAM" id="Phobius"/>
    </source>
</evidence>
<feature type="transmembrane region" description="Helical" evidence="7">
    <location>
        <begin position="366"/>
        <end position="386"/>
    </location>
</feature>
<dbReference type="GO" id="GO:0022857">
    <property type="term" value="F:transmembrane transporter activity"/>
    <property type="evidence" value="ECO:0007669"/>
    <property type="project" value="InterPro"/>
</dbReference>
<dbReference type="InterPro" id="IPR020846">
    <property type="entry name" value="MFS_dom"/>
</dbReference>
<comment type="subcellular location">
    <subcellularLocation>
        <location evidence="1">Cell membrane</location>
        <topology evidence="1">Multi-pass membrane protein</topology>
    </subcellularLocation>
</comment>
<feature type="transmembrane region" description="Helical" evidence="7">
    <location>
        <begin position="144"/>
        <end position="164"/>
    </location>
</feature>
<dbReference type="PANTHER" id="PTHR43266:SF9">
    <property type="entry name" value="PERMEASE, MAJOR FACILITATOR SUPERFAMILY-RELATED"/>
    <property type="match status" value="1"/>
</dbReference>
<feature type="transmembrane region" description="Helical" evidence="7">
    <location>
        <begin position="292"/>
        <end position="311"/>
    </location>
</feature>
<dbReference type="FunCoup" id="F7Q140">
    <property type="interactions" value="113"/>
</dbReference>
<evidence type="ECO:0000313" key="10">
    <source>
        <dbReference type="Proteomes" id="UP000005707"/>
    </source>
</evidence>
<dbReference type="OrthoDB" id="9763297at2"/>
<dbReference type="EMBL" id="AFNU02000012">
    <property type="protein sequence ID" value="ERJ11319.1"/>
    <property type="molecule type" value="Genomic_DNA"/>
</dbReference>
<dbReference type="Pfam" id="PF07690">
    <property type="entry name" value="MFS_1"/>
    <property type="match status" value="1"/>
</dbReference>
<proteinExistence type="predicted"/>
<organism evidence="9 10">
    <name type="scientific">Haloplasma contractile SSD-17B</name>
    <dbReference type="NCBI Taxonomy" id="1033810"/>
    <lineage>
        <taxon>Bacteria</taxon>
        <taxon>Bacillati</taxon>
        <taxon>Mycoplasmatota</taxon>
        <taxon>Mollicutes</taxon>
        <taxon>Haloplasmatales</taxon>
        <taxon>Haloplasmataceae</taxon>
        <taxon>Haloplasma</taxon>
    </lineage>
</organism>
<dbReference type="SUPFAM" id="SSF103473">
    <property type="entry name" value="MFS general substrate transporter"/>
    <property type="match status" value="1"/>
</dbReference>
<evidence type="ECO:0000256" key="4">
    <source>
        <dbReference type="ARBA" id="ARBA00022692"/>
    </source>
</evidence>
<dbReference type="InParanoid" id="F7Q140"/>
<comment type="caution">
    <text evidence="9">The sequence shown here is derived from an EMBL/GenBank/DDBJ whole genome shotgun (WGS) entry which is preliminary data.</text>
</comment>
<dbReference type="PANTHER" id="PTHR43266">
    <property type="entry name" value="MACROLIDE-EFFLUX PROTEIN"/>
    <property type="match status" value="1"/>
</dbReference>
<keyword evidence="3" id="KW-1003">Cell membrane</keyword>
<keyword evidence="6 7" id="KW-0472">Membrane</keyword>
<gene>
    <name evidence="9" type="ORF">HLPCO_002621</name>
</gene>
<dbReference type="AlphaFoldDB" id="F7Q140"/>
<dbReference type="Gene3D" id="1.20.1250.20">
    <property type="entry name" value="MFS general substrate transporter like domains"/>
    <property type="match status" value="1"/>
</dbReference>
<dbReference type="RefSeq" id="WP_008827219.1">
    <property type="nucleotide sequence ID" value="NZ_AFNU02000012.1"/>
</dbReference>
<evidence type="ECO:0000256" key="1">
    <source>
        <dbReference type="ARBA" id="ARBA00004651"/>
    </source>
</evidence>
<sequence length="418" mass="46171">MKKSTEISNMILLLTGKVVSLFGSYIYSFAISLYVLKVTGSALNFGLSFALGVFPRVIFGPVSGVITDRFNRKRLIVMLDLLSGIIVLSLMGLSFADELRIGYIYVTTFLLATCSTFFNTALSSSIPNVVSEKNLTRVNSLSEASASIAAITGPFVGGIVYALIDIRLFLLVNGLSFIVSGLSELFIKFNVHKPVDIEKEVQVQTEKWSFFTDLKEGIDYMKQEKWLLVLGAFVIFFNLFTIMGLTVPIPYIVVELWKFSEFEYSLLNIMFPVGMLVASLVLSVLPQAKSNYKRLIICILVFSVGIFLVGVVTSEKIFQLSNLYYLIILMGMYLTMAIASIFINVPIGVTMQKLVPNEMLGRVQGVLGTLAQGLSPIGAIIGGLLVDRINPWILPMTCGVIMILLTFAMTRVKEIRAI</sequence>
<feature type="transmembrane region" description="Helical" evidence="7">
    <location>
        <begin position="226"/>
        <end position="253"/>
    </location>
</feature>
<feature type="transmembrane region" description="Helical" evidence="7">
    <location>
        <begin position="170"/>
        <end position="187"/>
    </location>
</feature>
<protein>
    <submittedName>
        <fullName evidence="9">Tetracycline resistance determinant tetV protein</fullName>
    </submittedName>
</protein>
<keyword evidence="5 7" id="KW-1133">Transmembrane helix</keyword>
<reference evidence="9 10" key="1">
    <citation type="journal article" date="2011" name="J. Bacteriol.">
        <title>Genome sequence of Haloplasma contractile, an unusual contractile bacterium from a deep-sea anoxic brine lake.</title>
        <authorList>
            <person name="Antunes A."/>
            <person name="Alam I."/>
            <person name="El Dorry H."/>
            <person name="Siam R."/>
            <person name="Robertson A."/>
            <person name="Bajic V.B."/>
            <person name="Stingl U."/>
        </authorList>
    </citation>
    <scope>NUCLEOTIDE SEQUENCE [LARGE SCALE GENOMIC DNA]</scope>
    <source>
        <strain evidence="9 10">SSD-17B</strain>
    </source>
</reference>
<feature type="transmembrane region" description="Helical" evidence="7">
    <location>
        <begin position="323"/>
        <end position="345"/>
    </location>
</feature>
<dbReference type="Proteomes" id="UP000005707">
    <property type="component" value="Unassembled WGS sequence"/>
</dbReference>
<feature type="transmembrane region" description="Helical" evidence="7">
    <location>
        <begin position="12"/>
        <end position="36"/>
    </location>
</feature>
<dbReference type="CDD" id="cd06173">
    <property type="entry name" value="MFS_MefA_like"/>
    <property type="match status" value="1"/>
</dbReference>
<feature type="transmembrane region" description="Helical" evidence="7">
    <location>
        <begin position="392"/>
        <end position="412"/>
    </location>
</feature>
<evidence type="ECO:0000256" key="6">
    <source>
        <dbReference type="ARBA" id="ARBA00023136"/>
    </source>
</evidence>
<dbReference type="STRING" id="1033810.HLPCO_002621"/>
<keyword evidence="10" id="KW-1185">Reference proteome</keyword>
<reference evidence="9 10" key="2">
    <citation type="journal article" date="2013" name="PLoS ONE">
        <title>INDIGO - INtegrated Data Warehouse of MIcrobial GenOmes with Examples from the Red Sea Extremophiles.</title>
        <authorList>
            <person name="Alam I."/>
            <person name="Antunes A."/>
            <person name="Kamau A.A."/>
            <person name="Ba Alawi W."/>
            <person name="Kalkatawi M."/>
            <person name="Stingl U."/>
            <person name="Bajic V.B."/>
        </authorList>
    </citation>
    <scope>NUCLEOTIDE SEQUENCE [LARGE SCALE GENOMIC DNA]</scope>
    <source>
        <strain evidence="9 10">SSD-17B</strain>
    </source>
</reference>
<feature type="transmembrane region" description="Helical" evidence="7">
    <location>
        <begin position="42"/>
        <end position="63"/>
    </location>
</feature>
<dbReference type="InterPro" id="IPR036259">
    <property type="entry name" value="MFS_trans_sf"/>
</dbReference>
<keyword evidence="4 7" id="KW-0812">Transmembrane</keyword>
<dbReference type="PROSITE" id="PS50850">
    <property type="entry name" value="MFS"/>
    <property type="match status" value="1"/>
</dbReference>
<accession>F7Q140</accession>
<feature type="transmembrane region" description="Helical" evidence="7">
    <location>
        <begin position="75"/>
        <end position="96"/>
    </location>
</feature>
<dbReference type="eggNOG" id="COG0477">
    <property type="taxonomic scope" value="Bacteria"/>
</dbReference>
<name>F7Q140_9MOLU</name>
<evidence type="ECO:0000313" key="9">
    <source>
        <dbReference type="EMBL" id="ERJ11319.1"/>
    </source>
</evidence>
<evidence type="ECO:0000256" key="2">
    <source>
        <dbReference type="ARBA" id="ARBA00022448"/>
    </source>
</evidence>